<dbReference type="GO" id="GO:0000062">
    <property type="term" value="F:fatty-acyl-CoA binding"/>
    <property type="evidence" value="ECO:0007669"/>
    <property type="project" value="InterPro"/>
</dbReference>
<evidence type="ECO:0000256" key="1">
    <source>
        <dbReference type="ARBA" id="ARBA00006134"/>
    </source>
</evidence>
<dbReference type="InterPro" id="IPR016053">
    <property type="entry name" value="Haem_Oase-like"/>
</dbReference>
<dbReference type="GO" id="GO:0006979">
    <property type="term" value="P:response to oxidative stress"/>
    <property type="evidence" value="ECO:0007669"/>
    <property type="project" value="TreeGrafter"/>
</dbReference>
<dbReference type="GO" id="GO:0042167">
    <property type="term" value="P:heme catabolic process"/>
    <property type="evidence" value="ECO:0007669"/>
    <property type="project" value="TreeGrafter"/>
</dbReference>
<protein>
    <recommendedName>
        <fullName evidence="2">heme oxygenase (biliverdin-producing)</fullName>
        <ecNumber evidence="2">1.14.14.18</ecNumber>
    </recommendedName>
</protein>
<dbReference type="GO" id="GO:0004392">
    <property type="term" value="F:heme oxygenase (decyclizing) activity"/>
    <property type="evidence" value="ECO:0007669"/>
    <property type="project" value="UniProtKB-EC"/>
</dbReference>
<feature type="domain" description="ACB" evidence="9">
    <location>
        <begin position="1"/>
        <end position="94"/>
    </location>
</feature>
<dbReference type="Pfam" id="PF00887">
    <property type="entry name" value="ACBP"/>
    <property type="match status" value="1"/>
</dbReference>
<dbReference type="EC" id="1.14.14.18" evidence="2"/>
<comment type="caution">
    <text evidence="10">The sequence shown here is derived from an EMBL/GenBank/DDBJ whole genome shotgun (WGS) entry which is preliminary data.</text>
</comment>
<dbReference type="Pfam" id="PF01126">
    <property type="entry name" value="Heme_oxygenase"/>
    <property type="match status" value="1"/>
</dbReference>
<evidence type="ECO:0000259" key="9">
    <source>
        <dbReference type="PROSITE" id="PS51228"/>
    </source>
</evidence>
<dbReference type="SUPFAM" id="SSF47027">
    <property type="entry name" value="Acyl-CoA binding protein"/>
    <property type="match status" value="1"/>
</dbReference>
<dbReference type="PROSITE" id="PS00593">
    <property type="entry name" value="HEME_OXYGENASE"/>
    <property type="match status" value="1"/>
</dbReference>
<dbReference type="Gene3D" id="1.20.910.10">
    <property type="entry name" value="Heme oxygenase-like"/>
    <property type="match status" value="1"/>
</dbReference>
<proteinExistence type="inferred from homology"/>
<dbReference type="OrthoDB" id="652091at2759"/>
<dbReference type="InterPro" id="IPR035984">
    <property type="entry name" value="Acyl-CoA-binding_sf"/>
</dbReference>
<dbReference type="PROSITE" id="PS51228">
    <property type="entry name" value="ACB_2"/>
    <property type="match status" value="1"/>
</dbReference>
<dbReference type="InterPro" id="IPR016084">
    <property type="entry name" value="Haem_Oase-like_multi-hlx"/>
</dbReference>
<feature type="compositionally biased region" description="Basic and acidic residues" evidence="8">
    <location>
        <begin position="457"/>
        <end position="470"/>
    </location>
</feature>
<evidence type="ECO:0000313" key="11">
    <source>
        <dbReference type="Proteomes" id="UP001165122"/>
    </source>
</evidence>
<keyword evidence="6" id="KW-0408">Iron</keyword>
<dbReference type="EMBL" id="BRXW01000031">
    <property type="protein sequence ID" value="GMI01139.1"/>
    <property type="molecule type" value="Genomic_DNA"/>
</dbReference>
<dbReference type="Proteomes" id="UP001165122">
    <property type="component" value="Unassembled WGS sequence"/>
</dbReference>
<dbReference type="AlphaFoldDB" id="A0A9W7CAH7"/>
<reference evidence="11" key="1">
    <citation type="journal article" date="2023" name="Commun. Biol.">
        <title>Genome analysis of Parmales, the sister group of diatoms, reveals the evolutionary specialization of diatoms from phago-mixotrophs to photoautotrophs.</title>
        <authorList>
            <person name="Ban H."/>
            <person name="Sato S."/>
            <person name="Yoshikawa S."/>
            <person name="Yamada K."/>
            <person name="Nakamura Y."/>
            <person name="Ichinomiya M."/>
            <person name="Sato N."/>
            <person name="Blanc-Mathieu R."/>
            <person name="Endo H."/>
            <person name="Kuwata A."/>
            <person name="Ogata H."/>
        </authorList>
    </citation>
    <scope>NUCLEOTIDE SEQUENCE [LARGE SCALE GENOMIC DNA]</scope>
    <source>
        <strain evidence="11">NIES 3700</strain>
    </source>
</reference>
<dbReference type="InterPro" id="IPR018207">
    <property type="entry name" value="Haem_oxygenase_CS"/>
</dbReference>
<dbReference type="GO" id="GO:0020037">
    <property type="term" value="F:heme binding"/>
    <property type="evidence" value="ECO:0007669"/>
    <property type="project" value="TreeGrafter"/>
</dbReference>
<dbReference type="PANTHER" id="PTHR10720:SF0">
    <property type="entry name" value="HEME OXYGENASE"/>
    <property type="match status" value="1"/>
</dbReference>
<keyword evidence="11" id="KW-1185">Reference proteome</keyword>
<keyword evidence="4" id="KW-0479">Metal-binding</keyword>
<dbReference type="InterPro" id="IPR014352">
    <property type="entry name" value="FERM/acyl-CoA-bd_prot_sf"/>
</dbReference>
<dbReference type="InterPro" id="IPR002051">
    <property type="entry name" value="Haem_Oase"/>
</dbReference>
<sequence>MDLPISFEAAAAAAKTVKIGDNNVKLQIYGLFKFINASGGPTGSRPGPFDVQNRYKYDEWTKVAAEFEGKKDGKDEAKTRYVNLIRVSMGGTSLQHSSQKLALATKNCPAFAAGCPFSSTLSTTELQNLMSSIPASHVGGGYVSESFKEIMGILHETKQVNPLIELIGKDGCPVKDVKTSSGKTFAEEMDLRTFDISTMSNGPMLSESLKEGTKKSHKEAENVSFVRHFLKGKITRENYAILTGNLYHVYTTMEACQDAHGAKVLGEMYIPEKLNRADRLLDDWRYLTQTEGKFPDPSPATRDYVERLKDISENDPKCLIAHAYTRYMGDLSGGQILARCARKALNLPETGEGGRFYEFPEIKEGGKKFKNTYRDMLDRVRPSGDERDRIVGEANVAFVLNMRLFEELDVLSGVQNASVRPFADALKWSTTWKEPGAEGGECPFGFTGPNPHGPSKLSEDKEEKKIDKTTAEDGARCPWPFIFFHDPKQGVKDWQTWLCVGLVASYAFKQLKN</sequence>
<evidence type="ECO:0000313" key="10">
    <source>
        <dbReference type="EMBL" id="GMI01139.1"/>
    </source>
</evidence>
<gene>
    <name evidence="10" type="ORF">TrLO_g3840</name>
</gene>
<comment type="catalytic activity">
    <reaction evidence="7">
        <text>heme b + 3 reduced [NADPH--hemoprotein reductase] + 3 O2 = biliverdin IXalpha + CO + Fe(2+) + 3 oxidized [NADPH--hemoprotein reductase] + 3 H2O + H(+)</text>
        <dbReference type="Rhea" id="RHEA:21764"/>
        <dbReference type="Rhea" id="RHEA-COMP:11964"/>
        <dbReference type="Rhea" id="RHEA-COMP:11965"/>
        <dbReference type="ChEBI" id="CHEBI:15377"/>
        <dbReference type="ChEBI" id="CHEBI:15378"/>
        <dbReference type="ChEBI" id="CHEBI:15379"/>
        <dbReference type="ChEBI" id="CHEBI:17245"/>
        <dbReference type="ChEBI" id="CHEBI:29033"/>
        <dbReference type="ChEBI" id="CHEBI:57618"/>
        <dbReference type="ChEBI" id="CHEBI:57991"/>
        <dbReference type="ChEBI" id="CHEBI:58210"/>
        <dbReference type="ChEBI" id="CHEBI:60344"/>
        <dbReference type="EC" id="1.14.14.18"/>
    </reaction>
</comment>
<dbReference type="Gene3D" id="1.20.80.10">
    <property type="match status" value="1"/>
</dbReference>
<evidence type="ECO:0000256" key="5">
    <source>
        <dbReference type="ARBA" id="ARBA00023002"/>
    </source>
</evidence>
<dbReference type="GO" id="GO:0046872">
    <property type="term" value="F:metal ion binding"/>
    <property type="evidence" value="ECO:0007669"/>
    <property type="project" value="UniProtKB-KW"/>
</dbReference>
<name>A0A9W7CAH7_9STRA</name>
<evidence type="ECO:0000256" key="4">
    <source>
        <dbReference type="ARBA" id="ARBA00022723"/>
    </source>
</evidence>
<comment type="similarity">
    <text evidence="1">Belongs to the heme oxygenase family.</text>
</comment>
<evidence type="ECO:0000256" key="6">
    <source>
        <dbReference type="ARBA" id="ARBA00023004"/>
    </source>
</evidence>
<evidence type="ECO:0000256" key="2">
    <source>
        <dbReference type="ARBA" id="ARBA00012360"/>
    </source>
</evidence>
<dbReference type="PRINTS" id="PR00088">
    <property type="entry name" value="HAEMOXYGNASE"/>
</dbReference>
<evidence type="ECO:0000256" key="7">
    <source>
        <dbReference type="ARBA" id="ARBA00048328"/>
    </source>
</evidence>
<organism evidence="10 11">
    <name type="scientific">Triparma laevis f. longispina</name>
    <dbReference type="NCBI Taxonomy" id="1714387"/>
    <lineage>
        <taxon>Eukaryota</taxon>
        <taxon>Sar</taxon>
        <taxon>Stramenopiles</taxon>
        <taxon>Ochrophyta</taxon>
        <taxon>Bolidophyceae</taxon>
        <taxon>Parmales</taxon>
        <taxon>Triparmaceae</taxon>
        <taxon>Triparma</taxon>
    </lineage>
</organism>
<dbReference type="GO" id="GO:0006788">
    <property type="term" value="P:heme oxidation"/>
    <property type="evidence" value="ECO:0007669"/>
    <property type="project" value="InterPro"/>
</dbReference>
<evidence type="ECO:0000256" key="8">
    <source>
        <dbReference type="SAM" id="MobiDB-lite"/>
    </source>
</evidence>
<accession>A0A9W7CAH7</accession>
<dbReference type="InterPro" id="IPR000582">
    <property type="entry name" value="Acyl-CoA-binding_protein"/>
</dbReference>
<evidence type="ECO:0000256" key="3">
    <source>
        <dbReference type="ARBA" id="ARBA00022617"/>
    </source>
</evidence>
<dbReference type="CDD" id="cd19165">
    <property type="entry name" value="HemeO"/>
    <property type="match status" value="1"/>
</dbReference>
<keyword evidence="3" id="KW-0349">Heme</keyword>
<feature type="region of interest" description="Disordered" evidence="8">
    <location>
        <begin position="439"/>
        <end position="470"/>
    </location>
</feature>
<dbReference type="SUPFAM" id="SSF48613">
    <property type="entry name" value="Heme oxygenase-like"/>
    <property type="match status" value="1"/>
</dbReference>
<keyword evidence="5" id="KW-0560">Oxidoreductase</keyword>
<dbReference type="PANTHER" id="PTHR10720">
    <property type="entry name" value="HEME OXYGENASE"/>
    <property type="match status" value="1"/>
</dbReference>